<dbReference type="EMBL" id="FQUT01000002">
    <property type="protein sequence ID" value="SHE97397.1"/>
    <property type="molecule type" value="Genomic_DNA"/>
</dbReference>
<dbReference type="AlphaFoldDB" id="A0A1M4XUZ3"/>
<proteinExistence type="predicted"/>
<keyword evidence="2" id="KW-1185">Reference proteome</keyword>
<sequence>MKTLFKTVLVILGLIIYSCNDKKVQNKEITSSSYDTLESPPSKPEYLNDKKKYVLPNIANITVEDLNPVFLELLRDKKILRTENLDKNKSFINGSARNTYNLYYKGKFPVRAGEYKNEGDFMLYDFIYANDNQYIIAHDNLKNELKKLNNSNNHEYFDYFKGVGFVYFFDKEKSKISLVSFSRVSGNHEYEIIKKFVDKHKNEFDEIIFADATNIEIIN</sequence>
<dbReference type="PROSITE" id="PS51257">
    <property type="entry name" value="PROKAR_LIPOPROTEIN"/>
    <property type="match status" value="1"/>
</dbReference>
<dbReference type="STRING" id="1416778.SAMN05443633_102435"/>
<gene>
    <name evidence="1" type="ORF">SAMN05443633_102435</name>
</gene>
<organism evidence="1 2">
    <name type="scientific">Chryseobacterium arachidis</name>
    <dbReference type="NCBI Taxonomy" id="1416778"/>
    <lineage>
        <taxon>Bacteria</taxon>
        <taxon>Pseudomonadati</taxon>
        <taxon>Bacteroidota</taxon>
        <taxon>Flavobacteriia</taxon>
        <taxon>Flavobacteriales</taxon>
        <taxon>Weeksellaceae</taxon>
        <taxon>Chryseobacterium group</taxon>
        <taxon>Chryseobacterium</taxon>
    </lineage>
</organism>
<reference evidence="2" key="1">
    <citation type="submission" date="2016-11" db="EMBL/GenBank/DDBJ databases">
        <authorList>
            <person name="Varghese N."/>
            <person name="Submissions S."/>
        </authorList>
    </citation>
    <scope>NUCLEOTIDE SEQUENCE [LARGE SCALE GENOMIC DNA]</scope>
    <source>
        <strain evidence="2">DSM 27619</strain>
    </source>
</reference>
<dbReference type="Proteomes" id="UP000184518">
    <property type="component" value="Unassembled WGS sequence"/>
</dbReference>
<evidence type="ECO:0000313" key="2">
    <source>
        <dbReference type="Proteomes" id="UP000184518"/>
    </source>
</evidence>
<name>A0A1M4XUZ3_9FLAO</name>
<dbReference type="OrthoDB" id="9857194at2"/>
<protein>
    <recommendedName>
        <fullName evidence="3">Lipoprotein</fullName>
    </recommendedName>
</protein>
<accession>A0A1M4XUZ3</accession>
<dbReference type="RefSeq" id="WP_072953953.1">
    <property type="nucleotide sequence ID" value="NZ_FQUT01000002.1"/>
</dbReference>
<evidence type="ECO:0008006" key="3">
    <source>
        <dbReference type="Google" id="ProtNLM"/>
    </source>
</evidence>
<evidence type="ECO:0000313" key="1">
    <source>
        <dbReference type="EMBL" id="SHE97397.1"/>
    </source>
</evidence>